<dbReference type="AlphaFoldDB" id="A0AAW4MS91"/>
<proteinExistence type="predicted"/>
<evidence type="ECO:0000313" key="4">
    <source>
        <dbReference type="Proteomes" id="UP001196408"/>
    </source>
</evidence>
<dbReference type="InterPro" id="IPR007712">
    <property type="entry name" value="RelE/ParE_toxin"/>
</dbReference>
<evidence type="ECO:0000313" key="3">
    <source>
        <dbReference type="EMBL" id="MBV3393200.1"/>
    </source>
</evidence>
<dbReference type="Gene3D" id="3.30.2310.20">
    <property type="entry name" value="RelE-like"/>
    <property type="match status" value="1"/>
</dbReference>
<keyword evidence="1" id="KW-1277">Toxin-antitoxin system</keyword>
<protein>
    <submittedName>
        <fullName evidence="2">Type II toxin-antitoxin system RelE/ParE family toxin</fullName>
    </submittedName>
</protein>
<comment type="caution">
    <text evidence="2">The sequence shown here is derived from an EMBL/GenBank/DDBJ whole genome shotgun (WGS) entry which is preliminary data.</text>
</comment>
<evidence type="ECO:0000313" key="2">
    <source>
        <dbReference type="EMBL" id="MBV3383191.1"/>
    </source>
</evidence>
<keyword evidence="5" id="KW-1185">Reference proteome</keyword>
<dbReference type="EMBL" id="JAHOEF010000054">
    <property type="protein sequence ID" value="MBV3383191.1"/>
    <property type="molecule type" value="Genomic_DNA"/>
</dbReference>
<dbReference type="InterPro" id="IPR035093">
    <property type="entry name" value="RelE/ParE_toxin_dom_sf"/>
</dbReference>
<reference evidence="2 5" key="1">
    <citation type="submission" date="2021-06" db="EMBL/GenBank/DDBJ databases">
        <title>Collection of gut derived symbiotic bacterial strains cultured from healthy donors.</title>
        <authorList>
            <person name="Lin H."/>
            <person name="Littmann E."/>
            <person name="Pamer E.G."/>
        </authorList>
    </citation>
    <scope>NUCLEOTIDE SEQUENCE</scope>
    <source>
        <strain evidence="3 5">MSK.21.70</strain>
        <strain evidence="2">MSK.21.82</strain>
    </source>
</reference>
<accession>A0AAW4MS91</accession>
<name>A0AAW4MS91_9FIRM</name>
<dbReference type="RefSeq" id="WP_006505231.1">
    <property type="nucleotide sequence ID" value="NZ_CAXVKV010000082.1"/>
</dbReference>
<dbReference type="GeneID" id="301322845"/>
<gene>
    <name evidence="2" type="ORF">KSV97_08160</name>
    <name evidence="3" type="ORF">KSW06_08025</name>
</gene>
<dbReference type="Proteomes" id="UP001196408">
    <property type="component" value="Unassembled WGS sequence"/>
</dbReference>
<evidence type="ECO:0000313" key="5">
    <source>
        <dbReference type="Proteomes" id="UP001197492"/>
    </source>
</evidence>
<dbReference type="Proteomes" id="UP001197492">
    <property type="component" value="Unassembled WGS sequence"/>
</dbReference>
<sequence length="89" mass="10456">MNLRYTRQARADLRNPMRLNPKIVKLCAVLKTHPEIGGQLSNRTGWTTDLYYVIAGKYSIFYKYDHDTVTIIRILTNEEKYMNVIFGDK</sequence>
<organism evidence="2 4">
    <name type="scientific">Catenibacterium mitsuokai</name>
    <dbReference type="NCBI Taxonomy" id="100886"/>
    <lineage>
        <taxon>Bacteria</taxon>
        <taxon>Bacillati</taxon>
        <taxon>Bacillota</taxon>
        <taxon>Erysipelotrichia</taxon>
        <taxon>Erysipelotrichales</taxon>
        <taxon>Coprobacillaceae</taxon>
        <taxon>Catenibacterium</taxon>
    </lineage>
</organism>
<evidence type="ECO:0000256" key="1">
    <source>
        <dbReference type="ARBA" id="ARBA00022649"/>
    </source>
</evidence>
<dbReference type="EMBL" id="JAHOEL010000052">
    <property type="protein sequence ID" value="MBV3393200.1"/>
    <property type="molecule type" value="Genomic_DNA"/>
</dbReference>
<dbReference type="Pfam" id="PF05016">
    <property type="entry name" value="ParE_toxin"/>
    <property type="match status" value="1"/>
</dbReference>